<protein>
    <submittedName>
        <fullName evidence="1">Uncharacterized protein</fullName>
    </submittedName>
</protein>
<organism evidence="1">
    <name type="scientific">marine metagenome</name>
    <dbReference type="NCBI Taxonomy" id="408172"/>
    <lineage>
        <taxon>unclassified sequences</taxon>
        <taxon>metagenomes</taxon>
        <taxon>ecological metagenomes</taxon>
    </lineage>
</organism>
<name>A0A382U963_9ZZZZ</name>
<dbReference type="EMBL" id="UINC01142481">
    <property type="protein sequence ID" value="SVD30834.1"/>
    <property type="molecule type" value="Genomic_DNA"/>
</dbReference>
<reference evidence="1" key="1">
    <citation type="submission" date="2018-05" db="EMBL/GenBank/DDBJ databases">
        <authorList>
            <person name="Lanie J.A."/>
            <person name="Ng W.-L."/>
            <person name="Kazmierczak K.M."/>
            <person name="Andrzejewski T.M."/>
            <person name="Davidsen T.M."/>
            <person name="Wayne K.J."/>
            <person name="Tettelin H."/>
            <person name="Glass J.I."/>
            <person name="Rusch D."/>
            <person name="Podicherti R."/>
            <person name="Tsui H.-C.T."/>
            <person name="Winkler M.E."/>
        </authorList>
    </citation>
    <scope>NUCLEOTIDE SEQUENCE</scope>
</reference>
<dbReference type="AlphaFoldDB" id="A0A382U963"/>
<sequence>MQDLKGSLEELKQRITQIMVRL</sequence>
<proteinExistence type="predicted"/>
<gene>
    <name evidence="1" type="ORF">METZ01_LOCUS383688</name>
</gene>
<evidence type="ECO:0000313" key="1">
    <source>
        <dbReference type="EMBL" id="SVD30834.1"/>
    </source>
</evidence>
<accession>A0A382U963</accession>